<keyword evidence="2" id="KW-1185">Reference proteome</keyword>
<evidence type="ECO:0000313" key="1">
    <source>
        <dbReference type="EMBL" id="CAG8513843.1"/>
    </source>
</evidence>
<comment type="caution">
    <text evidence="1">The sequence shown here is derived from an EMBL/GenBank/DDBJ whole genome shotgun (WGS) entry which is preliminary data.</text>
</comment>
<protein>
    <submittedName>
        <fullName evidence="1">7146_t:CDS:1</fullName>
    </submittedName>
</protein>
<evidence type="ECO:0000313" key="2">
    <source>
        <dbReference type="Proteomes" id="UP000789860"/>
    </source>
</evidence>
<accession>A0ACA9L927</accession>
<organism evidence="1 2">
    <name type="scientific">Scutellospora calospora</name>
    <dbReference type="NCBI Taxonomy" id="85575"/>
    <lineage>
        <taxon>Eukaryota</taxon>
        <taxon>Fungi</taxon>
        <taxon>Fungi incertae sedis</taxon>
        <taxon>Mucoromycota</taxon>
        <taxon>Glomeromycotina</taxon>
        <taxon>Glomeromycetes</taxon>
        <taxon>Diversisporales</taxon>
        <taxon>Gigasporaceae</taxon>
        <taxon>Scutellospora</taxon>
    </lineage>
</organism>
<proteinExistence type="predicted"/>
<reference evidence="1" key="1">
    <citation type="submission" date="2021-06" db="EMBL/GenBank/DDBJ databases">
        <authorList>
            <person name="Kallberg Y."/>
            <person name="Tangrot J."/>
            <person name="Rosling A."/>
        </authorList>
    </citation>
    <scope>NUCLEOTIDE SEQUENCE</scope>
    <source>
        <strain evidence="1">AU212A</strain>
    </source>
</reference>
<sequence>MELENFKQLFYEDFKKLFETKEGYDVIIQVGENNESIYAHSIILRARSRYFQTAFSENWAIKKDGYFIFKKPNVSKSAFQSILKYLYTAEINIESYEGTEILEFLAVADELNLNKVTEYITKFLLKNKSIFLRQDPVKILQVVYKHKTLFEFKDFCLEQICESPEALFYSNNFVSLEEQHLLSLIKQDKLNMKEIEIWNHIIRWGIAQDPQLNDNTDNWDSENFTLLEKKLHNLIPFIRFHQISSKDYYQKVKPYKKILPKDLKSDIERCYLVPNARPEINVFKERFLSSLGTIGDSILINNDHLKLFSKWISNNEEKINIITHTFKLIFRGGRNGSSPKEFHQKCDGMGATIIIAKIKGSDQIVGGYNPLDWKMDVMGAEWKTTSESFIFSFKNFKELSSAKLGRVNEKSYAICCDINYGPIFGRFNGNNHDLVHMSTGIWAAGPSSYSDVGIPSSFDTDDYEVFQVIERN</sequence>
<dbReference type="EMBL" id="CAJVPM010004497">
    <property type="protein sequence ID" value="CAG8513843.1"/>
    <property type="molecule type" value="Genomic_DNA"/>
</dbReference>
<dbReference type="Proteomes" id="UP000789860">
    <property type="component" value="Unassembled WGS sequence"/>
</dbReference>
<name>A0ACA9L927_9GLOM</name>
<gene>
    <name evidence="1" type="ORF">SCALOS_LOCUS3774</name>
</gene>